<keyword evidence="6 9" id="KW-0012">Acyltransferase</keyword>
<dbReference type="PANTHER" id="PTHR43178:SF2">
    <property type="entry name" value="DIHYDROLIPOYLLYSINE-RESIDUE ACETYLTRANSFERASE COMPONENT OF PYRUVATE DEHYDROGENASE COMPLEX"/>
    <property type="match status" value="1"/>
</dbReference>
<dbReference type="InterPro" id="IPR006256">
    <property type="entry name" value="AcTrfase_Pyrv_DH_cplx"/>
</dbReference>
<dbReference type="SUPFAM" id="SSF52777">
    <property type="entry name" value="CoA-dependent acyltransferases"/>
    <property type="match status" value="1"/>
</dbReference>
<evidence type="ECO:0000256" key="10">
    <source>
        <dbReference type="SAM" id="MobiDB-lite"/>
    </source>
</evidence>
<dbReference type="Pfam" id="PF02817">
    <property type="entry name" value="E3_binding"/>
    <property type="match status" value="1"/>
</dbReference>
<dbReference type="InterPro" id="IPR004167">
    <property type="entry name" value="PSBD"/>
</dbReference>
<evidence type="ECO:0000256" key="6">
    <source>
        <dbReference type="ARBA" id="ARBA00023315"/>
    </source>
</evidence>
<dbReference type="RefSeq" id="WP_103921025.1">
    <property type="nucleotide sequence ID" value="NZ_FMSV02000529.1"/>
</dbReference>
<dbReference type="PROSITE" id="PS51826">
    <property type="entry name" value="PSBD"/>
    <property type="match status" value="1"/>
</dbReference>
<comment type="cofactor">
    <cofactor evidence="9">
        <name>(R)-lipoate</name>
        <dbReference type="ChEBI" id="CHEBI:83088"/>
    </cofactor>
    <text evidence="9">Binds 1 lipoyl cofactor covalently.</text>
</comment>
<reference evidence="13 14" key="1">
    <citation type="submission" date="2016-10" db="EMBL/GenBank/DDBJ databases">
        <authorList>
            <person name="de Groot N.N."/>
        </authorList>
    </citation>
    <scope>NUCLEOTIDE SEQUENCE [LARGE SCALE GENOMIC DNA]</scope>
    <source>
        <strain evidence="13">MBHS1</strain>
    </source>
</reference>
<keyword evidence="13" id="KW-0670">Pyruvate</keyword>
<dbReference type="Gene3D" id="4.10.320.10">
    <property type="entry name" value="E3-binding domain"/>
    <property type="match status" value="1"/>
</dbReference>
<evidence type="ECO:0000256" key="9">
    <source>
        <dbReference type="RuleBase" id="RU361137"/>
    </source>
</evidence>
<dbReference type="FunFam" id="2.40.50.100:FF:000009">
    <property type="entry name" value="Acetyltransferase component of pyruvate dehydrogenase complex"/>
    <property type="match status" value="1"/>
</dbReference>
<comment type="similarity">
    <text evidence="1 9">Belongs to the 2-oxoacid dehydrogenase family.</text>
</comment>
<evidence type="ECO:0000259" key="12">
    <source>
        <dbReference type="PROSITE" id="PS51826"/>
    </source>
</evidence>
<dbReference type="GO" id="GO:0006086">
    <property type="term" value="P:pyruvate decarboxylation to acetyl-CoA"/>
    <property type="evidence" value="ECO:0007669"/>
    <property type="project" value="UniProtKB-UniRule"/>
</dbReference>
<proteinExistence type="inferred from homology"/>
<gene>
    <name evidence="13" type="primary">aceF</name>
    <name evidence="13" type="ORF">MBHS_03239</name>
</gene>
<dbReference type="CDD" id="cd06849">
    <property type="entry name" value="lipoyl_domain"/>
    <property type="match status" value="1"/>
</dbReference>
<dbReference type="AlphaFoldDB" id="A0A1H6FEC0"/>
<feature type="region of interest" description="Disordered" evidence="10">
    <location>
        <begin position="88"/>
        <end position="152"/>
    </location>
</feature>
<dbReference type="PROSITE" id="PS50968">
    <property type="entry name" value="BIOTINYL_LIPOYL"/>
    <property type="match status" value="1"/>
</dbReference>
<dbReference type="OrthoDB" id="9805770at2"/>
<protein>
    <recommendedName>
        <fullName evidence="9">Acetyltransferase component of pyruvate dehydrogenase complex</fullName>
        <ecNumber evidence="9">2.3.1.12</ecNumber>
    </recommendedName>
</protein>
<dbReference type="FunFam" id="3.30.559.10:FF:000004">
    <property type="entry name" value="Acetyltransferase component of pyruvate dehydrogenase complex"/>
    <property type="match status" value="1"/>
</dbReference>
<dbReference type="GO" id="GO:0005737">
    <property type="term" value="C:cytoplasm"/>
    <property type="evidence" value="ECO:0007669"/>
    <property type="project" value="TreeGrafter"/>
</dbReference>
<comment type="catalytic activity">
    <reaction evidence="8 9">
        <text>N(6)-[(R)-dihydrolipoyl]-L-lysyl-[protein] + acetyl-CoA = N(6)-[(R)-S(8)-acetyldihydrolipoyl]-L-lysyl-[protein] + CoA</text>
        <dbReference type="Rhea" id="RHEA:17017"/>
        <dbReference type="Rhea" id="RHEA-COMP:10475"/>
        <dbReference type="Rhea" id="RHEA-COMP:10478"/>
        <dbReference type="ChEBI" id="CHEBI:57287"/>
        <dbReference type="ChEBI" id="CHEBI:57288"/>
        <dbReference type="ChEBI" id="CHEBI:83100"/>
        <dbReference type="ChEBI" id="CHEBI:83111"/>
        <dbReference type="EC" id="2.3.1.12"/>
    </reaction>
</comment>
<keyword evidence="5 9" id="KW-0450">Lipoyl</keyword>
<evidence type="ECO:0000256" key="3">
    <source>
        <dbReference type="ARBA" id="ARBA00022679"/>
    </source>
</evidence>
<comment type="function">
    <text evidence="7">The pyruvate dehydrogenase complex catalyzes the overall conversion of pyruvate to acetyl-CoA and CO(2). It contains multiple copies of three enzymatic components: pyruvate dehydrogenase (E1), dihydrolipoamide acetyltransferase (E2) and lipoamide dehydrogenase (E3).</text>
</comment>
<dbReference type="Pfam" id="PF00198">
    <property type="entry name" value="2-oxoacid_dh"/>
    <property type="match status" value="1"/>
</dbReference>
<dbReference type="PANTHER" id="PTHR43178">
    <property type="entry name" value="DIHYDROLIPOAMIDE ACETYLTRANSFERASE COMPONENT OF PYRUVATE DEHYDROGENASE COMPLEX"/>
    <property type="match status" value="1"/>
</dbReference>
<evidence type="ECO:0000256" key="7">
    <source>
        <dbReference type="ARBA" id="ARBA00025211"/>
    </source>
</evidence>
<dbReference type="SUPFAM" id="SSF47005">
    <property type="entry name" value="Peripheral subunit-binding domain of 2-oxo acid dehydrogenase complex"/>
    <property type="match status" value="1"/>
</dbReference>
<dbReference type="NCBIfam" id="TIGR01348">
    <property type="entry name" value="PDHac_trf_long"/>
    <property type="match status" value="1"/>
</dbReference>
<feature type="compositionally biased region" description="Pro residues" evidence="10">
    <location>
        <begin position="104"/>
        <end position="115"/>
    </location>
</feature>
<dbReference type="Gene3D" id="2.40.50.100">
    <property type="match status" value="1"/>
</dbReference>
<dbReference type="Gene3D" id="3.30.559.10">
    <property type="entry name" value="Chloramphenicol acetyltransferase-like domain"/>
    <property type="match status" value="1"/>
</dbReference>
<dbReference type="EC" id="2.3.1.12" evidence="9"/>
<dbReference type="InterPro" id="IPR001078">
    <property type="entry name" value="2-oxoacid_DH_actylTfrase"/>
</dbReference>
<dbReference type="GO" id="GO:0045254">
    <property type="term" value="C:pyruvate dehydrogenase complex"/>
    <property type="evidence" value="ECO:0007669"/>
    <property type="project" value="UniProtKB-UniRule"/>
</dbReference>
<dbReference type="InterPro" id="IPR023213">
    <property type="entry name" value="CAT-like_dom_sf"/>
</dbReference>
<keyword evidence="4" id="KW-0677">Repeat</keyword>
<feature type="domain" description="Lipoyl-binding" evidence="11">
    <location>
        <begin position="4"/>
        <end position="78"/>
    </location>
</feature>
<evidence type="ECO:0000256" key="5">
    <source>
        <dbReference type="ARBA" id="ARBA00022823"/>
    </source>
</evidence>
<dbReference type="InterPro" id="IPR050743">
    <property type="entry name" value="2-oxoacid_DH_E2_comp"/>
</dbReference>
<keyword evidence="3 9" id="KW-0808">Transferase</keyword>
<keyword evidence="14" id="KW-1185">Reference proteome</keyword>
<dbReference type="Proteomes" id="UP000236724">
    <property type="component" value="Unassembled WGS sequence"/>
</dbReference>
<feature type="domain" description="Peripheral subunit-binding (PSBD)" evidence="12">
    <location>
        <begin position="149"/>
        <end position="186"/>
    </location>
</feature>
<evidence type="ECO:0000259" key="11">
    <source>
        <dbReference type="PROSITE" id="PS50968"/>
    </source>
</evidence>
<evidence type="ECO:0000256" key="2">
    <source>
        <dbReference type="ARBA" id="ARBA00011484"/>
    </source>
</evidence>
<evidence type="ECO:0000313" key="13">
    <source>
        <dbReference type="EMBL" id="SEH07364.1"/>
    </source>
</evidence>
<dbReference type="InterPro" id="IPR011053">
    <property type="entry name" value="Single_hybrid_motif"/>
</dbReference>
<dbReference type="GO" id="GO:0004742">
    <property type="term" value="F:dihydrolipoyllysine-residue acetyltransferase activity"/>
    <property type="evidence" value="ECO:0007669"/>
    <property type="project" value="UniProtKB-UniRule"/>
</dbReference>
<dbReference type="InterPro" id="IPR003016">
    <property type="entry name" value="2-oxoA_DH_lipoyl-BS"/>
</dbReference>
<evidence type="ECO:0000256" key="8">
    <source>
        <dbReference type="ARBA" id="ARBA00048370"/>
    </source>
</evidence>
<evidence type="ECO:0000256" key="4">
    <source>
        <dbReference type="ARBA" id="ARBA00022737"/>
    </source>
</evidence>
<comment type="subunit">
    <text evidence="2 9">Forms a 24-polypeptide structural core with octahedral symmetry.</text>
</comment>
<organism evidence="13 14">
    <name type="scientific">Candidatus Venteria ishoeyi</name>
    <dbReference type="NCBI Taxonomy" id="1899563"/>
    <lineage>
        <taxon>Bacteria</taxon>
        <taxon>Pseudomonadati</taxon>
        <taxon>Pseudomonadota</taxon>
        <taxon>Gammaproteobacteria</taxon>
        <taxon>Thiotrichales</taxon>
        <taxon>Thiotrichaceae</taxon>
        <taxon>Venteria</taxon>
    </lineage>
</organism>
<dbReference type="SUPFAM" id="SSF51230">
    <property type="entry name" value="Single hybrid motif"/>
    <property type="match status" value="1"/>
</dbReference>
<dbReference type="GO" id="GO:0031405">
    <property type="term" value="F:lipoic acid binding"/>
    <property type="evidence" value="ECO:0007669"/>
    <property type="project" value="TreeGrafter"/>
</dbReference>
<dbReference type="InterPro" id="IPR036625">
    <property type="entry name" value="E3-bd_dom_sf"/>
</dbReference>
<evidence type="ECO:0000256" key="1">
    <source>
        <dbReference type="ARBA" id="ARBA00007317"/>
    </source>
</evidence>
<dbReference type="EMBL" id="FMSV02000529">
    <property type="protein sequence ID" value="SEH07364.1"/>
    <property type="molecule type" value="Genomic_DNA"/>
</dbReference>
<dbReference type="Pfam" id="PF00364">
    <property type="entry name" value="Biotin_lipoyl"/>
    <property type="match status" value="1"/>
</dbReference>
<name>A0A1H6FEC0_9GAMM</name>
<sequence>MPTIKNIPVPDIGDFKGVEVIEIMVSPGDSVAAEDSLITLESDKSAMEIPSPDAGVVKEVKLNIGDTVAEGDLILTLELAEASKEQASAATTTAAVEQASPTPIVAPPEAAPPPSQTRKPSLAEPVPKEIKQPPPEPVRIDDSLRKKAHASPSVRRFARELGAALEQVKGSGRKGRIIKQDVQSFVKSQLQKVSSGEVGQGGGFAVPAMPEIDFAQFGEIENKTLSRIQKISGPVLHRSWVTIPHVTQHDETDITEMEAFRNSMKSEAERRGLKLTPLVFLMKAAVAALKEFPEFNASLSSDQTSLIMKKYFHIGFAVDTPGGLVVPVIRDVDQKGLFELSEELIALSSKARESKLSPGEMQGGCFTISSLGGIGGTYFTPIINAPEVAILGVSRSKMQPVYQENGQDGEFVPRLMLPLSLSYDHRVIDGAKAARFCSYLGFILADVRRLLI</sequence>
<evidence type="ECO:0000313" key="14">
    <source>
        <dbReference type="Proteomes" id="UP000236724"/>
    </source>
</evidence>
<dbReference type="PROSITE" id="PS00189">
    <property type="entry name" value="LIPOYL"/>
    <property type="match status" value="1"/>
</dbReference>
<dbReference type="InterPro" id="IPR000089">
    <property type="entry name" value="Biotin_lipoyl"/>
</dbReference>
<accession>A0A1H6FEC0</accession>